<dbReference type="SUPFAM" id="SSF55154">
    <property type="entry name" value="CYTH-like phosphatases"/>
    <property type="match status" value="1"/>
</dbReference>
<keyword evidence="3" id="KW-0507">mRNA processing</keyword>
<evidence type="ECO:0000256" key="3">
    <source>
        <dbReference type="ARBA" id="ARBA00022664"/>
    </source>
</evidence>
<dbReference type="GO" id="GO:0004482">
    <property type="term" value="F:mRNA 5'-cap (guanine-N7-)-methyltransferase activity"/>
    <property type="evidence" value="ECO:0007669"/>
    <property type="project" value="UniProtKB-EC"/>
</dbReference>
<comment type="catalytic activity">
    <reaction evidence="12">
        <text>a 5'-end triphospho-ribonucleoside in mRNA + H2O = a 5'-end diphospho-ribonucleoside in mRNA + phosphate + H(+)</text>
        <dbReference type="Rhea" id="RHEA:67004"/>
        <dbReference type="Rhea" id="RHEA-COMP:17164"/>
        <dbReference type="Rhea" id="RHEA-COMP:17165"/>
        <dbReference type="ChEBI" id="CHEBI:15377"/>
        <dbReference type="ChEBI" id="CHEBI:15378"/>
        <dbReference type="ChEBI" id="CHEBI:43474"/>
        <dbReference type="ChEBI" id="CHEBI:167616"/>
        <dbReference type="ChEBI" id="CHEBI:167618"/>
        <dbReference type="EC" id="3.6.1.74"/>
    </reaction>
    <physiologicalReaction direction="left-to-right" evidence="12">
        <dbReference type="Rhea" id="RHEA:67005"/>
    </physiologicalReaction>
</comment>
<dbReference type="SUPFAM" id="SSF56091">
    <property type="entry name" value="DNA ligase/mRNA capping enzyme, catalytic domain"/>
    <property type="match status" value="1"/>
</dbReference>
<keyword evidence="7" id="KW-0378">Hydrolase</keyword>
<dbReference type="Gene3D" id="2.40.50.140">
    <property type="entry name" value="Nucleic acid-binding proteins"/>
    <property type="match status" value="1"/>
</dbReference>
<dbReference type="GO" id="GO:0004484">
    <property type="term" value="F:mRNA guanylyltransferase activity"/>
    <property type="evidence" value="ECO:0007669"/>
    <property type="project" value="InterPro"/>
</dbReference>
<proteinExistence type="predicted"/>
<dbReference type="InterPro" id="IPR037009">
    <property type="entry name" value="mRNA_triPase_Cet1_sf"/>
</dbReference>
<sequence>MNIHSLLHALGLDLGSNHGIRRPATVPSNTQHVPIPSSLSDERIAAIEGARRRMPVSLTPTSPQGFRRIDTDRRGVPRQLQDLDKAPSDLSRWHGERDHSSFYSAVINATCGASVTPEIVSALKQHVIVACESRGNLEVPEELRAPIAASEGVIATVCACLGLNVVLYVVEESSTTFYPEARIEQGPYVLLIRESGMFSVGYAKDASLNELEIRFGRYSAQRFYQGVSASAFQALLKCLVNTPAYTSTPALDMLKLIAEDGTTLTVTEQTAIRAIARGSIVPSTGTTCMRKVKEVPFDNEEYEYRIGIATESPLPVETFGTLDSPCTYRLLKRFSFTSLDKLCRLDLSVTQTSRRPAKSLEDARLQKTDPRYEVEIEWIGEDRTQAHIAIYSHVNLALKYIQDTHYPMSRSQRLDVLKGYADAFYRGHKSSPEEIVRNSRRFFMGAMPGTLSLVNVLPLDIKTNAPNIRAAFPDDYTVTEKADGVRCLLYVDGSGDAYMIDRSLRVRRTGLQQPNRLTLIDGEYVPELLNFLAFDLLFQDGKDVRDLPLMRSKLHPEDRRLGRYDLLRTMLHHSPFSIAQEPGMHVKAKQFTADKDCLKEAKAMWRTRTTRFKHNIDGIFFTPRRDRYPKTEMRQSWGRCLKWKPRNLLSIDFKCSVKPDMQYVFQTDASGERVMIPCKIVHLLVAMPGQGEARASALPFRPSTHTEVRRIAPFIAKIPLDEGNKMFATDPLTHHRHQFSDNSIVEFSYDSTRPEGLEWVPLRVRTDKLVPNALRTAESVWEVMHDAKGLLSDPRIFDIGSDEFNERILREEWGKQQKGDAYYHVQESLSDRHRSPIYNMRTFHNIFVKRTLYMTASKALLGQTGEPSVKALLELGAGKGGDYSKWRDAEVTRVFAVDTDKRGLNMIRETHDRMVSRNKNPRLVEPFTADMATLLSSAVGAATTEDRKALHDFYNKQGLHYFPLVSCQFAAHYCFNTELRMRTFMMNVYENLAPGGYFIGTILDGASVFSVLESASQPCVEFSIQGKPFASLTKRYAEDGLLAFGQAVDVWVTSISDAAYTEYLVNFEAFATTMTEDYDVAVLSKEEAVQLGLPDGTGTFGDMYAAQDGKHAVVLSEAEKAYSFLNRYFVMKRVGTGNAKVINKWLKLIRQPRQVEVEV</sequence>
<dbReference type="Gene3D" id="3.20.100.10">
    <property type="entry name" value="mRNA triphosphatase Cet1-like"/>
    <property type="match status" value="1"/>
</dbReference>
<dbReference type="PANTHER" id="PTHR12189:SF2">
    <property type="entry name" value="MRNA CAP GUANINE-N7 METHYLTRANSFERASE"/>
    <property type="match status" value="1"/>
</dbReference>
<dbReference type="GO" id="GO:0140818">
    <property type="term" value="F:mRNA 5'-triphosphate monophosphatase activity"/>
    <property type="evidence" value="ECO:0007669"/>
    <property type="project" value="UniProtKB-EC"/>
</dbReference>
<evidence type="ECO:0000256" key="2">
    <source>
        <dbReference type="ARBA" id="ARBA00022603"/>
    </source>
</evidence>
<dbReference type="GO" id="GO:0005634">
    <property type="term" value="C:nucleus"/>
    <property type="evidence" value="ECO:0007669"/>
    <property type="project" value="TreeGrafter"/>
</dbReference>
<keyword evidence="5" id="KW-0949">S-adenosyl-L-methionine</keyword>
<reference evidence="13 14" key="1">
    <citation type="submission" date="2023-10" db="EMBL/GenBank/DDBJ databases">
        <authorList>
            <person name="Maclean D."/>
            <person name="Macfadyen A."/>
        </authorList>
    </citation>
    <scope>NUCLEOTIDE SEQUENCE [LARGE SCALE GENOMIC DNA]</scope>
</reference>
<evidence type="ECO:0000256" key="7">
    <source>
        <dbReference type="ARBA" id="ARBA00022801"/>
    </source>
</evidence>
<gene>
    <name evidence="13" type="ORF">CVIRNUC_004608</name>
</gene>
<evidence type="ECO:0000256" key="5">
    <source>
        <dbReference type="ARBA" id="ARBA00022691"/>
    </source>
</evidence>
<comment type="catalytic activity">
    <reaction evidence="11">
        <text>a 5'-end (5'-triphosphoguanosine)-ribonucleoside in mRNA + S-adenosyl-L-methionine = a 5'-end (N(7)-methyl 5'-triphosphoguanosine)-ribonucleoside in mRNA + S-adenosyl-L-homocysteine</text>
        <dbReference type="Rhea" id="RHEA:67008"/>
        <dbReference type="Rhea" id="RHEA-COMP:17166"/>
        <dbReference type="Rhea" id="RHEA-COMP:17167"/>
        <dbReference type="ChEBI" id="CHEBI:57856"/>
        <dbReference type="ChEBI" id="CHEBI:59789"/>
        <dbReference type="ChEBI" id="CHEBI:156461"/>
        <dbReference type="ChEBI" id="CHEBI:167617"/>
        <dbReference type="EC" id="2.1.1.56"/>
    </reaction>
</comment>
<dbReference type="InterPro" id="IPR004971">
    <property type="entry name" value="mRNA_G-N7_MeTrfase_dom"/>
</dbReference>
<dbReference type="GO" id="GO:0004651">
    <property type="term" value="F:polynucleotide 5'-phosphatase activity"/>
    <property type="evidence" value="ECO:0007669"/>
    <property type="project" value="InterPro"/>
</dbReference>
<dbReference type="Gene3D" id="3.40.50.150">
    <property type="entry name" value="Vaccinia Virus protein VP39"/>
    <property type="match status" value="1"/>
</dbReference>
<evidence type="ECO:0000256" key="11">
    <source>
        <dbReference type="ARBA" id="ARBA00044712"/>
    </source>
</evidence>
<dbReference type="Pfam" id="PF01331">
    <property type="entry name" value="mRNA_cap_enzyme"/>
    <property type="match status" value="1"/>
</dbReference>
<dbReference type="GO" id="GO:0005525">
    <property type="term" value="F:GTP binding"/>
    <property type="evidence" value="ECO:0007669"/>
    <property type="project" value="UniProtKB-KW"/>
</dbReference>
<dbReference type="CDD" id="cd02440">
    <property type="entry name" value="AdoMet_MTases"/>
    <property type="match status" value="1"/>
</dbReference>
<dbReference type="SUPFAM" id="SSF53335">
    <property type="entry name" value="S-adenosyl-L-methionine-dependent methyltransferases"/>
    <property type="match status" value="1"/>
</dbReference>
<evidence type="ECO:0000256" key="6">
    <source>
        <dbReference type="ARBA" id="ARBA00022741"/>
    </source>
</evidence>
<dbReference type="AlphaFoldDB" id="A0AAV1I2S7"/>
<dbReference type="InterPro" id="IPR029063">
    <property type="entry name" value="SAM-dependent_MTases_sf"/>
</dbReference>
<dbReference type="InterPro" id="IPR039753">
    <property type="entry name" value="RG7MT1"/>
</dbReference>
<dbReference type="Gene3D" id="3.30.470.30">
    <property type="entry name" value="DNA ligase/mRNA capping enzyme"/>
    <property type="match status" value="1"/>
</dbReference>
<accession>A0AAV1I2S7</accession>
<evidence type="ECO:0000313" key="14">
    <source>
        <dbReference type="Proteomes" id="UP001314263"/>
    </source>
</evidence>
<keyword evidence="9" id="KW-0506">mRNA capping</keyword>
<evidence type="ECO:0000256" key="8">
    <source>
        <dbReference type="ARBA" id="ARBA00022884"/>
    </source>
</evidence>
<dbReference type="GO" id="GO:0003723">
    <property type="term" value="F:RNA binding"/>
    <property type="evidence" value="ECO:0007669"/>
    <property type="project" value="UniProtKB-KW"/>
</dbReference>
<organism evidence="13 14">
    <name type="scientific">Coccomyxa viridis</name>
    <dbReference type="NCBI Taxonomy" id="1274662"/>
    <lineage>
        <taxon>Eukaryota</taxon>
        <taxon>Viridiplantae</taxon>
        <taxon>Chlorophyta</taxon>
        <taxon>core chlorophytes</taxon>
        <taxon>Trebouxiophyceae</taxon>
        <taxon>Trebouxiophyceae incertae sedis</taxon>
        <taxon>Coccomyxaceae</taxon>
        <taxon>Coccomyxa</taxon>
    </lineage>
</organism>
<keyword evidence="6" id="KW-0547">Nucleotide-binding</keyword>
<dbReference type="PANTHER" id="PTHR12189">
    <property type="entry name" value="MRNA GUANINE-7- METHYLTRANSFERASE"/>
    <property type="match status" value="1"/>
</dbReference>
<keyword evidence="8" id="KW-0694">RNA-binding</keyword>
<dbReference type="InterPro" id="IPR013846">
    <property type="entry name" value="mRNA_cap_enzyme_C"/>
</dbReference>
<dbReference type="InterPro" id="IPR033469">
    <property type="entry name" value="CYTH-like_dom_sf"/>
</dbReference>
<dbReference type="Pfam" id="PF03919">
    <property type="entry name" value="mRNA_cap_C"/>
    <property type="match status" value="1"/>
</dbReference>
<dbReference type="SUPFAM" id="SSF50249">
    <property type="entry name" value="Nucleic acid-binding proteins"/>
    <property type="match status" value="1"/>
</dbReference>
<evidence type="ECO:0000256" key="12">
    <source>
        <dbReference type="ARBA" id="ARBA00047740"/>
    </source>
</evidence>
<keyword evidence="10" id="KW-0342">GTP-binding</keyword>
<dbReference type="Pfam" id="PF03291">
    <property type="entry name" value="mRNA_G-N7_MeTrfase"/>
    <property type="match status" value="1"/>
</dbReference>
<evidence type="ECO:0000256" key="1">
    <source>
        <dbReference type="ARBA" id="ARBA00005129"/>
    </source>
</evidence>
<keyword evidence="2" id="KW-0489">Methyltransferase</keyword>
<evidence type="ECO:0000256" key="4">
    <source>
        <dbReference type="ARBA" id="ARBA00022679"/>
    </source>
</evidence>
<dbReference type="InterPro" id="IPR012340">
    <property type="entry name" value="NA-bd_OB-fold"/>
</dbReference>
<dbReference type="InterPro" id="IPR001339">
    <property type="entry name" value="mRNA_cap_enzyme_adenylation"/>
</dbReference>
<dbReference type="PROSITE" id="PS51562">
    <property type="entry name" value="RNA_CAP0_MT"/>
    <property type="match status" value="1"/>
</dbReference>
<dbReference type="Proteomes" id="UP001314263">
    <property type="component" value="Unassembled WGS sequence"/>
</dbReference>
<keyword evidence="14" id="KW-1185">Reference proteome</keyword>
<evidence type="ECO:0000313" key="13">
    <source>
        <dbReference type="EMBL" id="CAK0778485.1"/>
    </source>
</evidence>
<dbReference type="EMBL" id="CAUYUE010000005">
    <property type="protein sequence ID" value="CAK0778485.1"/>
    <property type="molecule type" value="Genomic_DNA"/>
</dbReference>
<evidence type="ECO:0000256" key="9">
    <source>
        <dbReference type="ARBA" id="ARBA00023042"/>
    </source>
</evidence>
<comment type="pathway">
    <text evidence="1">mRNA processing; mRNA capping.</text>
</comment>
<name>A0AAV1I2S7_9CHLO</name>
<comment type="caution">
    <text evidence="13">The sequence shown here is derived from an EMBL/GenBank/DDBJ whole genome shotgun (WGS) entry which is preliminary data.</text>
</comment>
<dbReference type="GO" id="GO:0005524">
    <property type="term" value="F:ATP binding"/>
    <property type="evidence" value="ECO:0007669"/>
    <property type="project" value="InterPro"/>
</dbReference>
<protein>
    <submittedName>
        <fullName evidence="13">Uncharacterized protein</fullName>
    </submittedName>
</protein>
<keyword evidence="4" id="KW-0808">Transferase</keyword>
<evidence type="ECO:0000256" key="10">
    <source>
        <dbReference type="ARBA" id="ARBA00023134"/>
    </source>
</evidence>